<reference evidence="2 3" key="1">
    <citation type="journal article" date="2015" name="Stand. Genomic Sci.">
        <title>Genomic information of the arsenic-resistant bacterium Lysobacter arseniciresistens type strain ZS79(T) and comparison of Lysobacter draft genomes.</title>
        <authorList>
            <person name="Liu L."/>
            <person name="Zhang S."/>
            <person name="Luo M."/>
            <person name="Wang G."/>
        </authorList>
    </citation>
    <scope>NUCLEOTIDE SEQUENCE [LARGE SCALE GENOMIC DNA]</scope>
    <source>
        <strain evidence="2 3">ZS79</strain>
    </source>
</reference>
<gene>
    <name evidence="2" type="ORF">N799_13470</name>
</gene>
<dbReference type="eggNOG" id="ENOG502Z7N1">
    <property type="taxonomic scope" value="Bacteria"/>
</dbReference>
<proteinExistence type="predicted"/>
<keyword evidence="1" id="KW-0472">Membrane</keyword>
<accession>A0A0A0EMI3</accession>
<dbReference type="OrthoDB" id="1349101at2"/>
<protein>
    <submittedName>
        <fullName evidence="2">Uncharacterized protein</fullName>
    </submittedName>
</protein>
<sequence>MKPSPEQSPAAADHARIVRDIRWLKAYAAVATLGLAVIGLTAAKSPVSDAEITVERINVVDPDGTVRLVIANAERFPLPKLGGKEYPRAVQPAGLVFYDASGSEVGGIAITDADMGKVSALAFDYPNYDAMGMITHVSADGSSALAGLHINSRPPAGLDVIEASKVVERRIAIQNRNENAEILLSDPQGRDRIRLRVGDDGQARIEILDEAGRVTFSAPGEVDAGTRKEG</sequence>
<keyword evidence="3" id="KW-1185">Reference proteome</keyword>
<dbReference type="EMBL" id="AVPT01000071">
    <property type="protein sequence ID" value="KGM51609.1"/>
    <property type="molecule type" value="Genomic_DNA"/>
</dbReference>
<dbReference type="Proteomes" id="UP000029989">
    <property type="component" value="Unassembled WGS sequence"/>
</dbReference>
<dbReference type="RefSeq" id="WP_036213948.1">
    <property type="nucleotide sequence ID" value="NZ_AVPT01000071.1"/>
</dbReference>
<keyword evidence="1" id="KW-0812">Transmembrane</keyword>
<evidence type="ECO:0000313" key="3">
    <source>
        <dbReference type="Proteomes" id="UP000029989"/>
    </source>
</evidence>
<feature type="transmembrane region" description="Helical" evidence="1">
    <location>
        <begin position="26"/>
        <end position="43"/>
    </location>
</feature>
<evidence type="ECO:0000313" key="2">
    <source>
        <dbReference type="EMBL" id="KGM51609.1"/>
    </source>
</evidence>
<dbReference type="AlphaFoldDB" id="A0A0A0EMI3"/>
<name>A0A0A0EMI3_9GAMM</name>
<organism evidence="2 3">
    <name type="scientific">Lysobacter arseniciresistens ZS79</name>
    <dbReference type="NCBI Taxonomy" id="913325"/>
    <lineage>
        <taxon>Bacteria</taxon>
        <taxon>Pseudomonadati</taxon>
        <taxon>Pseudomonadota</taxon>
        <taxon>Gammaproteobacteria</taxon>
        <taxon>Lysobacterales</taxon>
        <taxon>Lysobacteraceae</taxon>
        <taxon>Novilysobacter</taxon>
    </lineage>
</organism>
<dbReference type="STRING" id="913325.N799_13470"/>
<evidence type="ECO:0000256" key="1">
    <source>
        <dbReference type="SAM" id="Phobius"/>
    </source>
</evidence>
<comment type="caution">
    <text evidence="2">The sequence shown here is derived from an EMBL/GenBank/DDBJ whole genome shotgun (WGS) entry which is preliminary data.</text>
</comment>
<keyword evidence="1" id="KW-1133">Transmembrane helix</keyword>